<dbReference type="Proteomes" id="UP001597525">
    <property type="component" value="Unassembled WGS sequence"/>
</dbReference>
<evidence type="ECO:0000256" key="1">
    <source>
        <dbReference type="SAM" id="SignalP"/>
    </source>
</evidence>
<feature type="chain" id="PRO_5045065268" evidence="1">
    <location>
        <begin position="25"/>
        <end position="286"/>
    </location>
</feature>
<evidence type="ECO:0000313" key="3">
    <source>
        <dbReference type="EMBL" id="MFD2968532.1"/>
    </source>
</evidence>
<dbReference type="Gene3D" id="3.20.20.190">
    <property type="entry name" value="Phosphatidylinositol (PI) phosphodiesterase"/>
    <property type="match status" value="1"/>
</dbReference>
<feature type="domain" description="GP-PDE" evidence="2">
    <location>
        <begin position="38"/>
        <end position="280"/>
    </location>
</feature>
<feature type="signal peptide" evidence="1">
    <location>
        <begin position="1"/>
        <end position="24"/>
    </location>
</feature>
<keyword evidence="4" id="KW-1185">Reference proteome</keyword>
<accession>A0ABW6BH01</accession>
<dbReference type="PROSITE" id="PS51704">
    <property type="entry name" value="GP_PDE"/>
    <property type="match status" value="1"/>
</dbReference>
<evidence type="ECO:0000313" key="4">
    <source>
        <dbReference type="Proteomes" id="UP001597525"/>
    </source>
</evidence>
<comment type="caution">
    <text evidence="3">The sequence shown here is derived from an EMBL/GenBank/DDBJ whole genome shotgun (WGS) entry which is preliminary data.</text>
</comment>
<evidence type="ECO:0000259" key="2">
    <source>
        <dbReference type="PROSITE" id="PS51704"/>
    </source>
</evidence>
<dbReference type="RefSeq" id="WP_320185197.1">
    <property type="nucleotide sequence ID" value="NZ_CP138332.1"/>
</dbReference>
<name>A0ABW6BH01_9SPHI</name>
<dbReference type="InterPro" id="IPR017946">
    <property type="entry name" value="PLC-like_Pdiesterase_TIM-brl"/>
</dbReference>
<dbReference type="SUPFAM" id="SSF51695">
    <property type="entry name" value="PLC-like phosphodiesterases"/>
    <property type="match status" value="1"/>
</dbReference>
<dbReference type="EMBL" id="JBHUPB010000009">
    <property type="protein sequence ID" value="MFD2968532.1"/>
    <property type="molecule type" value="Genomic_DNA"/>
</dbReference>
<proteinExistence type="predicted"/>
<dbReference type="InterPro" id="IPR030395">
    <property type="entry name" value="GP_PDE_dom"/>
</dbReference>
<dbReference type="PANTHER" id="PTHR46320">
    <property type="entry name" value="GLYCEROPHOSPHODIESTER PHOSPHODIESTERASE 1"/>
    <property type="match status" value="1"/>
</dbReference>
<protein>
    <submittedName>
        <fullName evidence="3">Glycerophosphodiester phosphodiesterase family protein</fullName>
    </submittedName>
</protein>
<dbReference type="PANTHER" id="PTHR46320:SF1">
    <property type="entry name" value="GLYCEROPHOSPHODIESTER PHOSPHODIESTERASE 1"/>
    <property type="match status" value="1"/>
</dbReference>
<gene>
    <name evidence="3" type="ORF">ACFS7Y_14120</name>
</gene>
<keyword evidence="1" id="KW-0732">Signal</keyword>
<sequence>MNMLFRYLLSLTLVGAALLANVRAQSPALLTKLQQREFHVAAHRGAHMDYPENSLESLKEAINLGASIVEVDVRATKDGVLLLMHDNTVDRTTTGTGKISELTYAEVKALYLREQPHGKASVHHVPTLEEALSVCKGKIIVDLDFKEENEVYVRPTLELVQKMGMEDEVLFFLYDYKDMERVSRINPAITMFPRARSMKDIQKILKTKRTQIIHIDASFQDRAALLQLHAQGVFFWINSLGEVDEKAEVAGEAAYRDFLAAYPFVRIIQTDNPKLWNQTLITYKKQ</sequence>
<reference evidence="4" key="1">
    <citation type="journal article" date="2019" name="Int. J. Syst. Evol. Microbiol.">
        <title>The Global Catalogue of Microorganisms (GCM) 10K type strain sequencing project: providing services to taxonomists for standard genome sequencing and annotation.</title>
        <authorList>
            <consortium name="The Broad Institute Genomics Platform"/>
            <consortium name="The Broad Institute Genome Sequencing Center for Infectious Disease"/>
            <person name="Wu L."/>
            <person name="Ma J."/>
        </authorList>
    </citation>
    <scope>NUCLEOTIDE SEQUENCE [LARGE SCALE GENOMIC DNA]</scope>
    <source>
        <strain evidence="4">KCTC 22814</strain>
    </source>
</reference>
<organism evidence="3 4">
    <name type="scientific">Sphingobacterium bambusae</name>
    <dbReference type="NCBI Taxonomy" id="662858"/>
    <lineage>
        <taxon>Bacteria</taxon>
        <taxon>Pseudomonadati</taxon>
        <taxon>Bacteroidota</taxon>
        <taxon>Sphingobacteriia</taxon>
        <taxon>Sphingobacteriales</taxon>
        <taxon>Sphingobacteriaceae</taxon>
        <taxon>Sphingobacterium</taxon>
    </lineage>
</organism>
<dbReference type="CDD" id="cd08566">
    <property type="entry name" value="GDPD_AtGDE_like"/>
    <property type="match status" value="1"/>
</dbReference>
<dbReference type="Pfam" id="PF03009">
    <property type="entry name" value="GDPD"/>
    <property type="match status" value="1"/>
</dbReference>